<dbReference type="PANTHER" id="PTHR31293">
    <property type="entry name" value="RNI-LIKE SUPERFAMILY PROTEIN"/>
    <property type="match status" value="1"/>
</dbReference>
<organism evidence="2 3">
    <name type="scientific">Arabidopsis thaliana x Arabidopsis arenosa</name>
    <dbReference type="NCBI Taxonomy" id="1240361"/>
    <lineage>
        <taxon>Eukaryota</taxon>
        <taxon>Viridiplantae</taxon>
        <taxon>Streptophyta</taxon>
        <taxon>Embryophyta</taxon>
        <taxon>Tracheophyta</taxon>
        <taxon>Spermatophyta</taxon>
        <taxon>Magnoliopsida</taxon>
        <taxon>eudicotyledons</taxon>
        <taxon>Gunneridae</taxon>
        <taxon>Pentapetalae</taxon>
        <taxon>rosids</taxon>
        <taxon>malvids</taxon>
        <taxon>Brassicales</taxon>
        <taxon>Brassicaceae</taxon>
        <taxon>Camelineae</taxon>
        <taxon>Arabidopsis</taxon>
    </lineage>
</organism>
<name>A0A8T1ZSD8_9BRAS</name>
<gene>
    <name evidence="2" type="ORF">ISN45_Aa05g028310</name>
</gene>
<dbReference type="PANTHER" id="PTHR31293:SF16">
    <property type="entry name" value="RNI-LIKE SUPERFAMILY PROTEIN"/>
    <property type="match status" value="1"/>
</dbReference>
<dbReference type="Pfam" id="PF00646">
    <property type="entry name" value="F-box"/>
    <property type="match status" value="1"/>
</dbReference>
<accession>A0A8T1ZSD8</accession>
<evidence type="ECO:0000313" key="3">
    <source>
        <dbReference type="Proteomes" id="UP000694240"/>
    </source>
</evidence>
<dbReference type="InterPro" id="IPR006566">
    <property type="entry name" value="FBD"/>
</dbReference>
<dbReference type="CDD" id="cd22160">
    <property type="entry name" value="F-box_AtFBL13-like"/>
    <property type="match status" value="1"/>
</dbReference>
<reference evidence="2 3" key="1">
    <citation type="submission" date="2020-12" db="EMBL/GenBank/DDBJ databases">
        <title>Concerted genomic and epigenomic changes stabilize Arabidopsis allopolyploids.</title>
        <authorList>
            <person name="Chen Z."/>
        </authorList>
    </citation>
    <scope>NUCLEOTIDE SEQUENCE [LARGE SCALE GENOMIC DNA]</scope>
    <source>
        <strain evidence="2">Allo738</strain>
        <tissue evidence="2">Leaf</tissue>
    </source>
</reference>
<dbReference type="InterPro" id="IPR055411">
    <property type="entry name" value="LRR_FXL15/At3g58940/PEG3-like"/>
</dbReference>
<dbReference type="InterPro" id="IPR055294">
    <property type="entry name" value="FBL60-like"/>
</dbReference>
<dbReference type="InterPro" id="IPR001810">
    <property type="entry name" value="F-box_dom"/>
</dbReference>
<keyword evidence="3" id="KW-1185">Reference proteome</keyword>
<dbReference type="PROSITE" id="PS50181">
    <property type="entry name" value="FBOX"/>
    <property type="match status" value="1"/>
</dbReference>
<dbReference type="SMART" id="SM00579">
    <property type="entry name" value="FBD"/>
    <property type="match status" value="2"/>
</dbReference>
<dbReference type="Pfam" id="PF24758">
    <property type="entry name" value="LRR_At5g56370"/>
    <property type="match status" value="2"/>
</dbReference>
<sequence>MDIGSKDIISNLPDALLCHVLSFLPTTEAASTSVLAKRWRYLLAFVPTLDLDNMIYDRPKMGRRKRLEMRKSFKLFVDRVLALQGNAPLKKFSLRCKIGSDPSRVNGWVLKVLERGVVEFDLYITSEYEYPLPPEVLMTKTLVRLKLAGTDEFTVDVGEVFLPKLKTLHLTAISFGDEGGPPFAKLISACDALEELVMIKMMWDYWEFCSVSNPFLKRVTIDCENIDENPKSVSFDTPNLVYLEFTDTVAVKYPKVNFDSLVEASVGLRMTPDQVFHARDLVNSHHGYKRCKGANAADFMMGICNVKTMYLSSEALEVLTFCCKKAIPVFNNLIHLTVETDERVDWESLPILLKNCPNLETLVFEGLHYGDLNQCFDKDYSFKDTNECYGDQGDTCQCKPWYGTPVWLSSSPVKILKVLKFGQISSYKDDMERQTDLIEHFLESMPNLEQVILYYDTTFDDDLKIVSTQLQMLEKVASTKCKIQVISDNISYSFTVYSSSSTSGLNFFKDTFPHDKPKSDDELSRSFMEFVDRVLALQGNGSINRFSLDCSNFDVDLARVTGWILNVLGRGVSDLDLSLLEYSLPSEIFVSKTLVKLKLGPANDLTLTIDRKDVFLPKLKTLYIDSVEVQERGFGFVKLLSGCPVLEELVLMNIGWENWQFCTVSVKTLKRLTFFCEDAYENPKSVSFDTPNLVYLEYSDAIAGKYPKVNFNSLVEAHIGLRLTEDQSGDADFSEEDYFSEGGEEKQMVGNATDFLKGISNVQILYLSAKAIEVLTFCCEPIPVFNNLFQLTIENNSEVRWDSLPGLLKNCPNLETLVLKRLLHKCNKGCGNVCCCKRPKHPSCLSSSPVKVLKIFLFEDNDEEDGSEMRQIKYFLEKMPRLEQLIVYYSTSYDPAVLELSKKLQKIPKIASPKCKIQVISENLSLSSTVPSFLTTNWSALPPEEEYPWVESPPPPVYDFAPSPDEEDYWF</sequence>
<protein>
    <submittedName>
        <fullName evidence="2">F-box-like domain superfamily</fullName>
    </submittedName>
</protein>
<evidence type="ECO:0000259" key="1">
    <source>
        <dbReference type="PROSITE" id="PS50181"/>
    </source>
</evidence>
<feature type="domain" description="F-box" evidence="1">
    <location>
        <begin position="6"/>
        <end position="59"/>
    </location>
</feature>
<dbReference type="InterPro" id="IPR053781">
    <property type="entry name" value="F-box_AtFBL13-like"/>
</dbReference>
<dbReference type="AlphaFoldDB" id="A0A8T1ZSD8"/>
<comment type="caution">
    <text evidence="2">The sequence shown here is derived from an EMBL/GenBank/DDBJ whole genome shotgun (WGS) entry which is preliminary data.</text>
</comment>
<dbReference type="EMBL" id="JAEFBK010000010">
    <property type="protein sequence ID" value="KAG7561414.1"/>
    <property type="molecule type" value="Genomic_DNA"/>
</dbReference>
<proteinExistence type="predicted"/>
<evidence type="ECO:0000313" key="2">
    <source>
        <dbReference type="EMBL" id="KAG7561414.1"/>
    </source>
</evidence>
<dbReference type="Proteomes" id="UP000694240">
    <property type="component" value="Chromosome 10"/>
</dbReference>